<dbReference type="Proteomes" id="UP001187192">
    <property type="component" value="Unassembled WGS sequence"/>
</dbReference>
<reference evidence="2" key="1">
    <citation type="submission" date="2023-07" db="EMBL/GenBank/DDBJ databases">
        <title>draft genome sequence of fig (Ficus carica).</title>
        <authorList>
            <person name="Takahashi T."/>
            <person name="Nishimura K."/>
        </authorList>
    </citation>
    <scope>NUCLEOTIDE SEQUENCE</scope>
</reference>
<evidence type="ECO:0000313" key="3">
    <source>
        <dbReference type="Proteomes" id="UP001187192"/>
    </source>
</evidence>
<organism evidence="2 3">
    <name type="scientific">Ficus carica</name>
    <name type="common">Common fig</name>
    <dbReference type="NCBI Taxonomy" id="3494"/>
    <lineage>
        <taxon>Eukaryota</taxon>
        <taxon>Viridiplantae</taxon>
        <taxon>Streptophyta</taxon>
        <taxon>Embryophyta</taxon>
        <taxon>Tracheophyta</taxon>
        <taxon>Spermatophyta</taxon>
        <taxon>Magnoliopsida</taxon>
        <taxon>eudicotyledons</taxon>
        <taxon>Gunneridae</taxon>
        <taxon>Pentapetalae</taxon>
        <taxon>rosids</taxon>
        <taxon>fabids</taxon>
        <taxon>Rosales</taxon>
        <taxon>Moraceae</taxon>
        <taxon>Ficeae</taxon>
        <taxon>Ficus</taxon>
    </lineage>
</organism>
<proteinExistence type="predicted"/>
<dbReference type="SUPFAM" id="SSF53756">
    <property type="entry name" value="UDP-Glycosyltransferase/glycogen phosphorylase"/>
    <property type="match status" value="1"/>
</dbReference>
<sequence>MDSESERGRQVRERVLMMRDAAVNAMRSGGSSHLALTKLTEQWKQNDSSAF</sequence>
<keyword evidence="3" id="KW-1185">Reference proteome</keyword>
<comment type="caution">
    <text evidence="2">The sequence shown here is derived from an EMBL/GenBank/DDBJ whole genome shotgun (WGS) entry which is preliminary data.</text>
</comment>
<accession>A0AA88CR46</accession>
<evidence type="ECO:0000313" key="2">
    <source>
        <dbReference type="EMBL" id="GMN26292.1"/>
    </source>
</evidence>
<evidence type="ECO:0000313" key="1">
    <source>
        <dbReference type="EMBL" id="GMN26281.1"/>
    </source>
</evidence>
<dbReference type="EMBL" id="BTGU01009608">
    <property type="protein sequence ID" value="GMN26281.1"/>
    <property type="molecule type" value="Genomic_DNA"/>
</dbReference>
<dbReference type="EMBL" id="BTGU01009609">
    <property type="protein sequence ID" value="GMN26292.1"/>
    <property type="molecule type" value="Genomic_DNA"/>
</dbReference>
<gene>
    <name evidence="1" type="ORF">TIFTF001_051505</name>
    <name evidence="2" type="ORF">TIFTF001_051507</name>
</gene>
<name>A0AA88CR46_FICCA</name>
<protein>
    <submittedName>
        <fullName evidence="2">Uncharacterized protein</fullName>
    </submittedName>
</protein>
<dbReference type="AlphaFoldDB" id="A0AA88CR46"/>